<dbReference type="RefSeq" id="WP_305108954.1">
    <property type="nucleotide sequence ID" value="NZ_JAUTWS010000167.1"/>
</dbReference>
<organism evidence="1 2">
    <name type="scientific">Paracraurococcus lichenis</name>
    <dbReference type="NCBI Taxonomy" id="3064888"/>
    <lineage>
        <taxon>Bacteria</taxon>
        <taxon>Pseudomonadati</taxon>
        <taxon>Pseudomonadota</taxon>
        <taxon>Alphaproteobacteria</taxon>
        <taxon>Acetobacterales</taxon>
        <taxon>Roseomonadaceae</taxon>
        <taxon>Paracraurococcus</taxon>
    </lineage>
</organism>
<sequence length="106" mass="11045">MGGTVVPAASEGCSAVAVPPIFGATIPLGYRPWELVAPALETVPLDELRTVLGDTTVIVAAPAVGRVSASPVFCRGHDDSDLGQAYKAICRDLRLGLRSVRERDTG</sequence>
<proteinExistence type="predicted"/>
<reference evidence="1 2" key="1">
    <citation type="submission" date="2023-08" db="EMBL/GenBank/DDBJ databases">
        <title>The draft genome sequence of Paracraurococcus sp. LOR1-02.</title>
        <authorList>
            <person name="Kingkaew E."/>
            <person name="Tanasupawat S."/>
        </authorList>
    </citation>
    <scope>NUCLEOTIDE SEQUENCE [LARGE SCALE GENOMIC DNA]</scope>
    <source>
        <strain evidence="1 2">LOR1-02</strain>
    </source>
</reference>
<keyword evidence="2" id="KW-1185">Reference proteome</keyword>
<protein>
    <submittedName>
        <fullName evidence="1">Uncharacterized protein</fullName>
    </submittedName>
</protein>
<dbReference type="EMBL" id="JAUTWS010000167">
    <property type="protein sequence ID" value="MDO9714115.1"/>
    <property type="molecule type" value="Genomic_DNA"/>
</dbReference>
<name>A0ABT9ED16_9PROT</name>
<dbReference type="Proteomes" id="UP001243009">
    <property type="component" value="Unassembled WGS sequence"/>
</dbReference>
<evidence type="ECO:0000313" key="2">
    <source>
        <dbReference type="Proteomes" id="UP001243009"/>
    </source>
</evidence>
<gene>
    <name evidence="1" type="ORF">Q7A36_37800</name>
</gene>
<evidence type="ECO:0000313" key="1">
    <source>
        <dbReference type="EMBL" id="MDO9714115.1"/>
    </source>
</evidence>
<accession>A0ABT9ED16</accession>
<comment type="caution">
    <text evidence="1">The sequence shown here is derived from an EMBL/GenBank/DDBJ whole genome shotgun (WGS) entry which is preliminary data.</text>
</comment>